<dbReference type="SUPFAM" id="SSF47781">
    <property type="entry name" value="RuvA domain 2-like"/>
    <property type="match status" value="1"/>
</dbReference>
<dbReference type="InterPro" id="IPR024728">
    <property type="entry name" value="PolY_HhH_motif"/>
</dbReference>
<reference evidence="1 2" key="1">
    <citation type="submission" date="2021-04" db="EMBL/GenBank/DDBJ databases">
        <title>Paenibacillus sp. DLE-14 whole genome sequence.</title>
        <authorList>
            <person name="Ham Y.J."/>
        </authorList>
    </citation>
    <scope>NUCLEOTIDE SEQUENCE [LARGE SCALE GENOMIC DNA]</scope>
    <source>
        <strain evidence="1 2">DLE-14</strain>
    </source>
</reference>
<organism evidence="1 2">
    <name type="scientific">Paenibacillus lignilyticus</name>
    <dbReference type="NCBI Taxonomy" id="1172615"/>
    <lineage>
        <taxon>Bacteria</taxon>
        <taxon>Bacillati</taxon>
        <taxon>Bacillota</taxon>
        <taxon>Bacilli</taxon>
        <taxon>Bacillales</taxon>
        <taxon>Paenibacillaceae</taxon>
        <taxon>Paenibacillus</taxon>
    </lineage>
</organism>
<dbReference type="InterPro" id="IPR010994">
    <property type="entry name" value="RuvA_2-like"/>
</dbReference>
<proteinExistence type="predicted"/>
<keyword evidence="2" id="KW-1185">Reference proteome</keyword>
<dbReference type="Pfam" id="PF11798">
    <property type="entry name" value="IMS_HHH"/>
    <property type="match status" value="1"/>
</dbReference>
<dbReference type="SUPFAM" id="SSF89550">
    <property type="entry name" value="PHP domain-like"/>
    <property type="match status" value="1"/>
</dbReference>
<dbReference type="Gene3D" id="3.20.20.140">
    <property type="entry name" value="Metal-dependent hydrolases"/>
    <property type="match status" value="1"/>
</dbReference>
<dbReference type="Proteomes" id="UP000673394">
    <property type="component" value="Unassembled WGS sequence"/>
</dbReference>
<evidence type="ECO:0000313" key="2">
    <source>
        <dbReference type="Proteomes" id="UP000673394"/>
    </source>
</evidence>
<name>A0ABS5CEJ1_9BACL</name>
<dbReference type="Gene3D" id="1.10.150.20">
    <property type="entry name" value="5' to 3' exonuclease, C-terminal subdomain"/>
    <property type="match status" value="1"/>
</dbReference>
<dbReference type="CDD" id="cd19067">
    <property type="entry name" value="PfuEndoQ-like"/>
    <property type="match status" value="1"/>
</dbReference>
<sequence length="420" mass="45513">MAYLQTYGRDLKVTTVEATAVQGKTGRVFADLHLHIGRTERGEPVKISGSKDLTFRNIAYEAAVRKGIGLLGVIDCHSPGVQRDIESLLDSGEMNQISGGGIRYRDTTILLGAEIEVRDAGFGTAHHLIYLPDFAEMQSFTKWMSRSMRNVQLSSQRLYVPSRELQAEVKGRGGLFIPAHIFTPHKSLFGSCSDQLQDTLVPNLVDAVELGLSSDSEMAGFIPELDTLPFLTNSDAHSLSKIGREYNELSLQESSFQELKLALEGAGGRAITANYGLNPVLGKYHRTYCVNCGSLAGDTQDAERCLQCGSLKQVRGVLDRIMELGAKAGRSEPVVPRDRPRYIYQVPLEFIPGIGPKTLTKLLDQFGTEMNILHDAPTEAIAEIAGESAAAVIADARTGSLKLQAGGGGNYGKVAVSRKS</sequence>
<dbReference type="InterPro" id="IPR016195">
    <property type="entry name" value="Pol/histidinol_Pase-like"/>
</dbReference>
<dbReference type="Pfam" id="PF13263">
    <property type="entry name" value="PHP_C"/>
    <property type="match status" value="1"/>
</dbReference>
<accession>A0ABS5CEJ1</accession>
<dbReference type="PANTHER" id="PTHR40084:SF1">
    <property type="entry name" value="PHOSPHOTRANSFERASE"/>
    <property type="match status" value="1"/>
</dbReference>
<evidence type="ECO:0000313" key="1">
    <source>
        <dbReference type="EMBL" id="MBP3964394.1"/>
    </source>
</evidence>
<dbReference type="EMBL" id="JAGKSP010000006">
    <property type="protein sequence ID" value="MBP3964394.1"/>
    <property type="molecule type" value="Genomic_DNA"/>
</dbReference>
<dbReference type="PANTHER" id="PTHR40084">
    <property type="entry name" value="PHOSPHOHYDROLASE, PHP FAMILY"/>
    <property type="match status" value="1"/>
</dbReference>
<protein>
    <submittedName>
        <fullName evidence="1">TIGR00375 family protein</fullName>
    </submittedName>
</protein>
<gene>
    <name evidence="1" type="ORF">I8J30_16890</name>
</gene>
<comment type="caution">
    <text evidence="1">The sequence shown here is derived from an EMBL/GenBank/DDBJ whole genome shotgun (WGS) entry which is preliminary data.</text>
</comment>